<proteinExistence type="predicted"/>
<sequence length="82" mass="9715">MNNDLFTAESIRSHFFGQIESTTDQIEFCRCLNLRTPCPLSRKCISYLIGQFISRRILWDYPSYFILQPRMSDISNRSMVNQ</sequence>
<dbReference type="RefSeq" id="YP_009308276.1">
    <property type="nucleotide sequence ID" value="NC_031413.1"/>
</dbReference>
<organism evidence="1">
    <name type="scientific">Cycas panzhihuaensis</name>
    <name type="common">Dukou cycad</name>
    <name type="synonym">Cycas baguanheensis</name>
    <dbReference type="NCBI Taxonomy" id="123604"/>
    <lineage>
        <taxon>Eukaryota</taxon>
        <taxon>Viridiplantae</taxon>
        <taxon>Streptophyta</taxon>
        <taxon>Embryophyta</taxon>
        <taxon>Tracheophyta</taxon>
        <taxon>Spermatophyta</taxon>
        <taxon>Cycadidae</taxon>
        <taxon>Cycadales</taxon>
        <taxon>Cycadaceae</taxon>
        <taxon>Cycas</taxon>
    </lineage>
</organism>
<name>A0A1D8BF39_CYCPA</name>
<dbReference type="AlphaFoldDB" id="A0A1D8BF39"/>
<accession>A0A1D8BF39</accession>
<dbReference type="EMBL" id="KX713899">
    <property type="protein sequence ID" value="AOS53225.1"/>
    <property type="molecule type" value="Genomic_DNA"/>
</dbReference>
<gene>
    <name evidence="1" type="primary">orf82</name>
</gene>
<keyword evidence="1" id="KW-0934">Plastid</keyword>
<protein>
    <submittedName>
        <fullName evidence="1">Uncharacterized protein</fullName>
    </submittedName>
</protein>
<evidence type="ECO:0000313" key="1">
    <source>
        <dbReference type="EMBL" id="AOS53225.1"/>
    </source>
</evidence>
<reference evidence="1" key="1">
    <citation type="journal article" date="2016" name="Conserv Genet Resour">
        <title>Characterization of the complete chloroplast genome of Cycas panzhihuaensis.</title>
        <authorList>
            <person name="Han J."/>
            <person name="Wang M."/>
            <person name="Qiu Q."/>
            <person name="Guo R."/>
        </authorList>
    </citation>
    <scope>NUCLEOTIDE SEQUENCE</scope>
</reference>
<dbReference type="GeneID" id="29292158"/>
<keyword evidence="1" id="KW-0150">Chloroplast</keyword>
<geneLocation type="chloroplast" evidence="1"/>